<evidence type="ECO:0000313" key="1">
    <source>
        <dbReference type="EMBL" id="GBP51213.1"/>
    </source>
</evidence>
<dbReference type="OrthoDB" id="10653123at2759"/>
<comment type="caution">
    <text evidence="1">The sequence shown here is derived from an EMBL/GenBank/DDBJ whole genome shotgun (WGS) entry which is preliminary data.</text>
</comment>
<keyword evidence="2" id="KW-1185">Reference proteome</keyword>
<proteinExistence type="predicted"/>
<protein>
    <submittedName>
        <fullName evidence="1">Uncharacterized protein</fullName>
    </submittedName>
</protein>
<dbReference type="EMBL" id="BGZK01000577">
    <property type="protein sequence ID" value="GBP51213.1"/>
    <property type="molecule type" value="Genomic_DNA"/>
</dbReference>
<sequence length="263" mass="28824">MWAASLAGAVVSAVRGGQDGVVVTSLECESRLGGEAITQIRLAEHLANRVSLIYKAVKPRAGRAGVKLPGPRVGRGARLNYGQLLENNTDSGSGVARRATDTRLIGVVKSVGNTYLKRSSSRSAVGRTLLTWIYVVQEVWLKVVRKSHQDAFAAPAPAPAALRARPVRPLPREREFISRLPCFPRSRCRCNLRANRFVWNVRGLSESQATRRPRRPRRPGRFIPLGWCRLESTFALCLDSSIATCPPAALCFCIPPPLIRPAI</sequence>
<accession>A0A4C1WJL7</accession>
<evidence type="ECO:0000313" key="2">
    <source>
        <dbReference type="Proteomes" id="UP000299102"/>
    </source>
</evidence>
<reference evidence="1 2" key="1">
    <citation type="journal article" date="2019" name="Commun. Biol.">
        <title>The bagworm genome reveals a unique fibroin gene that provides high tensile strength.</title>
        <authorList>
            <person name="Kono N."/>
            <person name="Nakamura H."/>
            <person name="Ohtoshi R."/>
            <person name="Tomita M."/>
            <person name="Numata K."/>
            <person name="Arakawa K."/>
        </authorList>
    </citation>
    <scope>NUCLEOTIDE SEQUENCE [LARGE SCALE GENOMIC DNA]</scope>
</reference>
<name>A0A4C1WJL7_EUMVA</name>
<dbReference type="AlphaFoldDB" id="A0A4C1WJL7"/>
<dbReference type="Proteomes" id="UP000299102">
    <property type="component" value="Unassembled WGS sequence"/>
</dbReference>
<organism evidence="1 2">
    <name type="scientific">Eumeta variegata</name>
    <name type="common">Bagworm moth</name>
    <name type="synonym">Eumeta japonica</name>
    <dbReference type="NCBI Taxonomy" id="151549"/>
    <lineage>
        <taxon>Eukaryota</taxon>
        <taxon>Metazoa</taxon>
        <taxon>Ecdysozoa</taxon>
        <taxon>Arthropoda</taxon>
        <taxon>Hexapoda</taxon>
        <taxon>Insecta</taxon>
        <taxon>Pterygota</taxon>
        <taxon>Neoptera</taxon>
        <taxon>Endopterygota</taxon>
        <taxon>Lepidoptera</taxon>
        <taxon>Glossata</taxon>
        <taxon>Ditrysia</taxon>
        <taxon>Tineoidea</taxon>
        <taxon>Psychidae</taxon>
        <taxon>Oiketicinae</taxon>
        <taxon>Eumeta</taxon>
    </lineage>
</organism>
<gene>
    <name evidence="1" type="ORF">EVAR_85424_1</name>
</gene>